<reference evidence="2 3" key="1">
    <citation type="submission" date="2024-04" db="EMBL/GenBank/DDBJ databases">
        <authorList>
            <consortium name="Genoscope - CEA"/>
            <person name="William W."/>
        </authorList>
    </citation>
    <scope>NUCLEOTIDE SEQUENCE [LARGE SCALE GENOMIC DNA]</scope>
</reference>
<evidence type="ECO:0000313" key="2">
    <source>
        <dbReference type="EMBL" id="CAL1532587.1"/>
    </source>
</evidence>
<dbReference type="Proteomes" id="UP001497497">
    <property type="component" value="Unassembled WGS sequence"/>
</dbReference>
<evidence type="ECO:0000313" key="3">
    <source>
        <dbReference type="Proteomes" id="UP001497497"/>
    </source>
</evidence>
<gene>
    <name evidence="2" type="ORF">GSLYS_00006605001</name>
</gene>
<keyword evidence="3" id="KW-1185">Reference proteome</keyword>
<organism evidence="2 3">
    <name type="scientific">Lymnaea stagnalis</name>
    <name type="common">Great pond snail</name>
    <name type="synonym">Helix stagnalis</name>
    <dbReference type="NCBI Taxonomy" id="6523"/>
    <lineage>
        <taxon>Eukaryota</taxon>
        <taxon>Metazoa</taxon>
        <taxon>Spiralia</taxon>
        <taxon>Lophotrochozoa</taxon>
        <taxon>Mollusca</taxon>
        <taxon>Gastropoda</taxon>
        <taxon>Heterobranchia</taxon>
        <taxon>Euthyneura</taxon>
        <taxon>Panpulmonata</taxon>
        <taxon>Hygrophila</taxon>
        <taxon>Lymnaeoidea</taxon>
        <taxon>Lymnaeidae</taxon>
        <taxon>Lymnaea</taxon>
    </lineage>
</organism>
<proteinExistence type="predicted"/>
<feature type="compositionally biased region" description="Polar residues" evidence="1">
    <location>
        <begin position="45"/>
        <end position="59"/>
    </location>
</feature>
<dbReference type="EMBL" id="CAXITT010000119">
    <property type="protein sequence ID" value="CAL1532587.1"/>
    <property type="molecule type" value="Genomic_DNA"/>
</dbReference>
<feature type="non-terminal residue" evidence="2">
    <location>
        <position position="109"/>
    </location>
</feature>
<name>A0AAV2HGU6_LYMST</name>
<dbReference type="AlphaFoldDB" id="A0AAV2HGU6"/>
<feature type="compositionally biased region" description="Pro residues" evidence="1">
    <location>
        <begin position="23"/>
        <end position="33"/>
    </location>
</feature>
<sequence>MRAADTFNRPFLQQQYQKGAPAPALPLTPPPSLPTSAQLQKPKPTENNPQIPDSSNDPYSQYKVIYNKKDENKGEEQFYLNSDHIEFFQKDLPEERRTYEQLTILYKAR</sequence>
<comment type="caution">
    <text evidence="2">The sequence shown here is derived from an EMBL/GenBank/DDBJ whole genome shotgun (WGS) entry which is preliminary data.</text>
</comment>
<protein>
    <submittedName>
        <fullName evidence="2">Uncharacterized protein</fullName>
    </submittedName>
</protein>
<feature type="region of interest" description="Disordered" evidence="1">
    <location>
        <begin position="1"/>
        <end position="60"/>
    </location>
</feature>
<evidence type="ECO:0000256" key="1">
    <source>
        <dbReference type="SAM" id="MobiDB-lite"/>
    </source>
</evidence>
<accession>A0AAV2HGU6</accession>